<protein>
    <recommendedName>
        <fullName evidence="4">Ricin B lectin domain-containing protein</fullName>
    </recommendedName>
</protein>
<dbReference type="CDD" id="cd00161">
    <property type="entry name" value="beta-trefoil_Ricin-like"/>
    <property type="match status" value="1"/>
</dbReference>
<gene>
    <name evidence="2" type="ORF">R3P38DRAFT_2838601</name>
</gene>
<proteinExistence type="predicted"/>
<feature type="signal peptide" evidence="1">
    <location>
        <begin position="1"/>
        <end position="23"/>
    </location>
</feature>
<dbReference type="AlphaFoldDB" id="A0AAW0E986"/>
<evidence type="ECO:0000256" key="1">
    <source>
        <dbReference type="SAM" id="SignalP"/>
    </source>
</evidence>
<dbReference type="EMBL" id="JAWWNJ010000003">
    <property type="protein sequence ID" value="KAK7059934.1"/>
    <property type="molecule type" value="Genomic_DNA"/>
</dbReference>
<organism evidence="2 3">
    <name type="scientific">Favolaschia claudopus</name>
    <dbReference type="NCBI Taxonomy" id="2862362"/>
    <lineage>
        <taxon>Eukaryota</taxon>
        <taxon>Fungi</taxon>
        <taxon>Dikarya</taxon>
        <taxon>Basidiomycota</taxon>
        <taxon>Agaricomycotina</taxon>
        <taxon>Agaricomycetes</taxon>
        <taxon>Agaricomycetidae</taxon>
        <taxon>Agaricales</taxon>
        <taxon>Marasmiineae</taxon>
        <taxon>Mycenaceae</taxon>
        <taxon>Favolaschia</taxon>
    </lineage>
</organism>
<keyword evidence="1" id="KW-0732">Signal</keyword>
<accession>A0AAW0E986</accession>
<evidence type="ECO:0000313" key="2">
    <source>
        <dbReference type="EMBL" id="KAK7059934.1"/>
    </source>
</evidence>
<comment type="caution">
    <text evidence="2">The sequence shown here is derived from an EMBL/GenBank/DDBJ whole genome shotgun (WGS) entry which is preliminary data.</text>
</comment>
<name>A0AAW0E986_9AGAR</name>
<sequence length="173" mass="18688">MIEKISTSLIIVASLVALPFAAAADILIYKISDFQGRMVDLANGNANSLTPVHSYLATGEAQQNWQFIFAAHGDTGEYFISNAGVPSSALSYSTAILANGTAEKHVQIVGNRATDVRATTFWELSLVDASTVSLREKKSGLAMTAWPAGESKSSPLTLEEYNRTEPRQKFFLV</sequence>
<dbReference type="Gene3D" id="2.80.10.50">
    <property type="match status" value="1"/>
</dbReference>
<feature type="chain" id="PRO_5043821896" description="Ricin B lectin domain-containing protein" evidence="1">
    <location>
        <begin position="24"/>
        <end position="173"/>
    </location>
</feature>
<evidence type="ECO:0000313" key="3">
    <source>
        <dbReference type="Proteomes" id="UP001362999"/>
    </source>
</evidence>
<evidence type="ECO:0008006" key="4">
    <source>
        <dbReference type="Google" id="ProtNLM"/>
    </source>
</evidence>
<reference evidence="2 3" key="1">
    <citation type="journal article" date="2024" name="J Genomics">
        <title>Draft genome sequencing and assembly of Favolaschia claudopus CIRM-BRFM 2984 isolated from oak limbs.</title>
        <authorList>
            <person name="Navarro D."/>
            <person name="Drula E."/>
            <person name="Chaduli D."/>
            <person name="Cazenave R."/>
            <person name="Ahrendt S."/>
            <person name="Wang J."/>
            <person name="Lipzen A."/>
            <person name="Daum C."/>
            <person name="Barry K."/>
            <person name="Grigoriev I.V."/>
            <person name="Favel A."/>
            <person name="Rosso M.N."/>
            <person name="Martin F."/>
        </authorList>
    </citation>
    <scope>NUCLEOTIDE SEQUENCE [LARGE SCALE GENOMIC DNA]</scope>
    <source>
        <strain evidence="2 3">CIRM-BRFM 2984</strain>
    </source>
</reference>
<dbReference type="Proteomes" id="UP001362999">
    <property type="component" value="Unassembled WGS sequence"/>
</dbReference>
<dbReference type="SUPFAM" id="SSF50370">
    <property type="entry name" value="Ricin B-like lectins"/>
    <property type="match status" value="1"/>
</dbReference>
<keyword evidence="3" id="KW-1185">Reference proteome</keyword>
<dbReference type="InterPro" id="IPR035992">
    <property type="entry name" value="Ricin_B-like_lectins"/>
</dbReference>